<name>A0A3D9LMU9_9FLAO</name>
<evidence type="ECO:0000313" key="2">
    <source>
        <dbReference type="Proteomes" id="UP000256919"/>
    </source>
</evidence>
<sequence length="874" mass="100930">MLTNDTKINEVNFNTKYVSGQALQTITDFTNNTYIIKGSTGIGGTTALLNYTKSNCLIISPNVGMIKSKQQGKYKSDKQFFIYGGSAHKWSDVKDYLDISSNVIINTTPEQIIMLRSKDFNLYTKLIDTPVFIDEAHAYTIDTAYRQSLGEFMELIYNEWRAKFKLSTATPNYEFIDLPTDKIIDVYKISRTNEAKKHLTISNNLKDAKRFIQSQIDKKRLVVCFTNNINYHKSFTAYKVTNLVGQNLDIKLKAYKRGLKLDSDLYDNDIIFLSSSYYAGFDIDKDCSICIISEQGNEAYKIEPNNIVQAYGRCRATVYDSLFVNATASMQMNGTPIYYPTSKQDIDKLINNANKDVNYWSEKVINRTYDFEFYDNKEVTGANYVNRAFLMTSTLKAVNDYQLYNESVLKEVLGGYNFILSDYDNANEIDIQPPTQTQFKDRLKNLLELDKQQLYYSYIHIKKNLKYKDEGVFSKKIALEYLTAYLIIKTDAKQIIKMLECKRVYPNEFYNSVDLFFRSNVDTTYYFKQFQSNQFKKVNGVINNDILNEIKWLTNDWQYLYACHLVTNNVFPPIVEREIKLYKLFYNVELCIKYDGNKNRIRNTVKAILKGCIDNLISPNDNELKWLKEVVKSIYKALDNNETFSHNNSRKNIKSKMINALLYLLTNGKITDSKDVKNRQYNPITQLPQKMRCIIPIKFVSIDLTSANAQICDYILGTKQGLNVYQSLMNNKGISRTDAKVLYNSTLNNHLLSVSKAKKVYLESGYDEAKALELARLTANGTKGAFYEIMTANEKKLMLNYSNILPIKNYRFHDALIMKLEDVEINNVELTTIVNGYHYHVDIFNDGSEYNGTLTTIPNNGQMLSNYYYTKSSA</sequence>
<dbReference type="RefSeq" id="WP_115812517.1">
    <property type="nucleotide sequence ID" value="NZ_QREI01000010.1"/>
</dbReference>
<gene>
    <name evidence="1" type="ORF">DFQ09_11058</name>
</gene>
<dbReference type="Proteomes" id="UP000256919">
    <property type="component" value="Unassembled WGS sequence"/>
</dbReference>
<protein>
    <submittedName>
        <fullName evidence="1">Uncharacterized protein</fullName>
    </submittedName>
</protein>
<dbReference type="OrthoDB" id="1374173at2"/>
<evidence type="ECO:0000313" key="1">
    <source>
        <dbReference type="EMBL" id="REE07864.1"/>
    </source>
</evidence>
<dbReference type="AlphaFoldDB" id="A0A3D9LMU9"/>
<dbReference type="EMBL" id="QREI01000010">
    <property type="protein sequence ID" value="REE07864.1"/>
    <property type="molecule type" value="Genomic_DNA"/>
</dbReference>
<proteinExistence type="predicted"/>
<accession>A0A3D9LMU9</accession>
<keyword evidence="2" id="KW-1185">Reference proteome</keyword>
<organism evidence="1 2">
    <name type="scientific">Winogradskyella pacifica</name>
    <dbReference type="NCBI Taxonomy" id="664642"/>
    <lineage>
        <taxon>Bacteria</taxon>
        <taxon>Pseudomonadati</taxon>
        <taxon>Bacteroidota</taxon>
        <taxon>Flavobacteriia</taxon>
        <taxon>Flavobacteriales</taxon>
        <taxon>Flavobacteriaceae</taxon>
        <taxon>Winogradskyella</taxon>
    </lineage>
</organism>
<reference evidence="1 2" key="1">
    <citation type="submission" date="2018-07" db="EMBL/GenBank/DDBJ databases">
        <title>Genomic Encyclopedia of Type Strains, Phase III (KMG-III): the genomes of soil and plant-associated and newly described type strains.</title>
        <authorList>
            <person name="Whitman W."/>
        </authorList>
    </citation>
    <scope>NUCLEOTIDE SEQUENCE [LARGE SCALE GENOMIC DNA]</scope>
    <source>
        <strain evidence="1 2">CECT 7948</strain>
    </source>
</reference>
<comment type="caution">
    <text evidence="1">The sequence shown here is derived from an EMBL/GenBank/DDBJ whole genome shotgun (WGS) entry which is preliminary data.</text>
</comment>